<dbReference type="PANTHER" id="PTHR11845">
    <property type="entry name" value="5'-DEOXYNUCLEOTIDASE HDDC2"/>
    <property type="match status" value="1"/>
</dbReference>
<dbReference type="GO" id="GO:0002953">
    <property type="term" value="F:5'-deoxynucleotidase activity"/>
    <property type="evidence" value="ECO:0007669"/>
    <property type="project" value="UniProtKB-EC"/>
</dbReference>
<gene>
    <name evidence="9" type="ORF">RsY01_654</name>
</gene>
<evidence type="ECO:0000256" key="1">
    <source>
        <dbReference type="ARBA" id="ARBA00001638"/>
    </source>
</evidence>
<comment type="cofactor">
    <cofactor evidence="3">
        <name>Co(2+)</name>
        <dbReference type="ChEBI" id="CHEBI:48828"/>
    </cofactor>
</comment>
<proteinExistence type="predicted"/>
<dbReference type="Gene3D" id="1.10.3210.10">
    <property type="entry name" value="Hypothetical protein af1432"/>
    <property type="match status" value="1"/>
</dbReference>
<dbReference type="GO" id="GO:0005737">
    <property type="term" value="C:cytoplasm"/>
    <property type="evidence" value="ECO:0007669"/>
    <property type="project" value="TreeGrafter"/>
</dbReference>
<feature type="domain" description="HD/PDEase" evidence="8">
    <location>
        <begin position="30"/>
        <end position="148"/>
    </location>
</feature>
<keyword evidence="10" id="KW-1185">Reference proteome</keyword>
<dbReference type="EC" id="3.1.3.89" evidence="5"/>
<evidence type="ECO:0000313" key="10">
    <source>
        <dbReference type="Proteomes" id="UP000218689"/>
    </source>
</evidence>
<dbReference type="OrthoDB" id="9796032at2"/>
<evidence type="ECO:0000313" key="9">
    <source>
        <dbReference type="EMBL" id="GAX47073.1"/>
    </source>
</evidence>
<dbReference type="PANTHER" id="PTHR11845:SF13">
    <property type="entry name" value="5'-DEOXYNUCLEOTIDASE HDDC2"/>
    <property type="match status" value="1"/>
</dbReference>
<dbReference type="InterPro" id="IPR039356">
    <property type="entry name" value="YfbR/HDDC2"/>
</dbReference>
<sequence>MERLAKQVSFIGEIEKLKAVTRFNRTLDKRFENSAEHSWQVAIVATLLKEYYPSELNLGKVITMLLLHDLGEIYAGDTWVFDETGKASSQERELRSIKTSLGKLPQDQSKAFQALWQEFEHGDSDEARYARAIDAITPLINHLVVSENNYNPDNITSEMVLQKKAFIQQDSEILWQLVESLVDASVEKGLYLS</sequence>
<dbReference type="AlphaFoldDB" id="A0A224XBQ1"/>
<dbReference type="EMBL" id="BEDT01000001">
    <property type="protein sequence ID" value="GAX47073.1"/>
    <property type="molecule type" value="Genomic_DNA"/>
</dbReference>
<dbReference type="SUPFAM" id="SSF109604">
    <property type="entry name" value="HD-domain/PDEase-like"/>
    <property type="match status" value="1"/>
</dbReference>
<name>A0A224XBQ1_9LACT</name>
<dbReference type="Proteomes" id="UP000218689">
    <property type="component" value="Unassembled WGS sequence"/>
</dbReference>
<dbReference type="GO" id="GO:0046872">
    <property type="term" value="F:metal ion binding"/>
    <property type="evidence" value="ECO:0007669"/>
    <property type="project" value="UniProtKB-KW"/>
</dbReference>
<evidence type="ECO:0000256" key="6">
    <source>
        <dbReference type="ARBA" id="ARBA00022723"/>
    </source>
</evidence>
<evidence type="ECO:0000259" key="8">
    <source>
        <dbReference type="SMART" id="SM00471"/>
    </source>
</evidence>
<evidence type="ECO:0000256" key="7">
    <source>
        <dbReference type="ARBA" id="ARBA00022801"/>
    </source>
</evidence>
<evidence type="ECO:0000256" key="4">
    <source>
        <dbReference type="ARBA" id="ARBA00011738"/>
    </source>
</evidence>
<dbReference type="InterPro" id="IPR006674">
    <property type="entry name" value="HD_domain"/>
</dbReference>
<dbReference type="RefSeq" id="WP_094784122.1">
    <property type="nucleotide sequence ID" value="NZ_BEDT01000001.1"/>
</dbReference>
<accession>A0A224XBQ1</accession>
<comment type="cofactor">
    <cofactor evidence="2">
        <name>Mn(2+)</name>
        <dbReference type="ChEBI" id="CHEBI:29035"/>
    </cofactor>
</comment>
<dbReference type="InterPro" id="IPR003607">
    <property type="entry name" value="HD/PDEase_dom"/>
</dbReference>
<comment type="caution">
    <text evidence="9">The sequence shown here is derived from an EMBL/GenBank/DDBJ whole genome shotgun (WGS) entry which is preliminary data.</text>
</comment>
<dbReference type="Pfam" id="PF13023">
    <property type="entry name" value="HD_3"/>
    <property type="match status" value="1"/>
</dbReference>
<evidence type="ECO:0000256" key="3">
    <source>
        <dbReference type="ARBA" id="ARBA00001941"/>
    </source>
</evidence>
<protein>
    <recommendedName>
        <fullName evidence="5">5'-deoxynucleotidase</fullName>
        <ecNumber evidence="5">3.1.3.89</ecNumber>
    </recommendedName>
</protein>
<organism evidence="9 10">
    <name type="scientific">Pseudolactococcus reticulitermitis</name>
    <dbReference type="NCBI Taxonomy" id="2025039"/>
    <lineage>
        <taxon>Bacteria</taxon>
        <taxon>Bacillati</taxon>
        <taxon>Bacillota</taxon>
        <taxon>Bacilli</taxon>
        <taxon>Lactobacillales</taxon>
        <taxon>Streptococcaceae</taxon>
        <taxon>Pseudolactococcus</taxon>
    </lineage>
</organism>
<evidence type="ECO:0000256" key="5">
    <source>
        <dbReference type="ARBA" id="ARBA00012964"/>
    </source>
</evidence>
<dbReference type="SMART" id="SM00471">
    <property type="entry name" value="HDc"/>
    <property type="match status" value="1"/>
</dbReference>
<keyword evidence="6" id="KW-0479">Metal-binding</keyword>
<comment type="subunit">
    <text evidence="4">Homodimer.</text>
</comment>
<reference evidence="10" key="1">
    <citation type="submission" date="2017-08" db="EMBL/GenBank/DDBJ databases">
        <title>Draft genome sequence of Lactococcus sp. strain Rs-Y01, isolated from the gut of the lower termite Reticulitermes speratus.</title>
        <authorList>
            <person name="Ohkuma M."/>
            <person name="Yuki M."/>
        </authorList>
    </citation>
    <scope>NUCLEOTIDE SEQUENCE [LARGE SCALE GENOMIC DNA]</scope>
    <source>
        <strain evidence="10">Rs-Y01</strain>
    </source>
</reference>
<keyword evidence="7" id="KW-0378">Hydrolase</keyword>
<evidence type="ECO:0000256" key="2">
    <source>
        <dbReference type="ARBA" id="ARBA00001936"/>
    </source>
</evidence>
<comment type="catalytic activity">
    <reaction evidence="1">
        <text>a 2'-deoxyribonucleoside 5'-phosphate + H2O = a 2'-deoxyribonucleoside + phosphate</text>
        <dbReference type="Rhea" id="RHEA:36167"/>
        <dbReference type="ChEBI" id="CHEBI:15377"/>
        <dbReference type="ChEBI" id="CHEBI:18274"/>
        <dbReference type="ChEBI" id="CHEBI:43474"/>
        <dbReference type="ChEBI" id="CHEBI:65317"/>
        <dbReference type="EC" id="3.1.3.89"/>
    </reaction>
</comment>